<dbReference type="Pfam" id="PF03816">
    <property type="entry name" value="LytR_cpsA_psr"/>
    <property type="match status" value="1"/>
</dbReference>
<keyword evidence="4" id="KW-1185">Reference proteome</keyword>
<dbReference type="PANTHER" id="PTHR33392">
    <property type="entry name" value="POLYISOPRENYL-TEICHOIC ACID--PEPTIDOGLYCAN TEICHOIC ACID TRANSFERASE TAGU"/>
    <property type="match status" value="1"/>
</dbReference>
<comment type="similarity">
    <text evidence="1">Belongs to the LytR/CpsA/Psr (LCP) family.</text>
</comment>
<evidence type="ECO:0000313" key="4">
    <source>
        <dbReference type="Proteomes" id="UP000523955"/>
    </source>
</evidence>
<dbReference type="Gene3D" id="3.40.630.190">
    <property type="entry name" value="LCP protein"/>
    <property type="match status" value="1"/>
</dbReference>
<dbReference type="AlphaFoldDB" id="A0A7X0VCM4"/>
<proteinExistence type="inferred from homology"/>
<comment type="caution">
    <text evidence="3">The sequence shown here is derived from an EMBL/GenBank/DDBJ whole genome shotgun (WGS) entry which is preliminary data.</text>
</comment>
<dbReference type="RefSeq" id="WP_185254165.1">
    <property type="nucleotide sequence ID" value="NZ_JACKXE010000001.1"/>
</dbReference>
<dbReference type="InterPro" id="IPR004474">
    <property type="entry name" value="LytR_CpsA_psr"/>
</dbReference>
<dbReference type="NCBIfam" id="TIGR00350">
    <property type="entry name" value="lytR_cpsA_psr"/>
    <property type="match status" value="1"/>
</dbReference>
<dbReference type="PANTHER" id="PTHR33392:SF6">
    <property type="entry name" value="POLYISOPRENYL-TEICHOIC ACID--PEPTIDOGLYCAN TEICHOIC ACID TRANSFERASE TAGU"/>
    <property type="match status" value="1"/>
</dbReference>
<dbReference type="InterPro" id="IPR050922">
    <property type="entry name" value="LytR/CpsA/Psr_CW_biosynth"/>
</dbReference>
<evidence type="ECO:0000256" key="1">
    <source>
        <dbReference type="ARBA" id="ARBA00006068"/>
    </source>
</evidence>
<reference evidence="3 4" key="1">
    <citation type="submission" date="2020-08" db="EMBL/GenBank/DDBJ databases">
        <authorList>
            <person name="Seo M.-J."/>
        </authorList>
    </citation>
    <scope>NUCLEOTIDE SEQUENCE [LARGE SCALE GENOMIC DNA]</scope>
    <source>
        <strain evidence="3 4">KIGAM211</strain>
    </source>
</reference>
<evidence type="ECO:0000313" key="3">
    <source>
        <dbReference type="EMBL" id="MBB6629187.1"/>
    </source>
</evidence>
<feature type="domain" description="Cell envelope-related transcriptional attenuator" evidence="2">
    <location>
        <begin position="79"/>
        <end position="223"/>
    </location>
</feature>
<sequence length="309" mass="33413">MSTPHPRRSTRYPRLLRWAALAAVLGLAALVVPASAVKPTEVALVKVHRGSGVDVSPDVVWILAVGSDARPGENMTRTRGDALQLIGMNTRTGAAAAIGVPRDSYVSIPGHGYDKINAALYFGGPDLLGQAVGNLVGIQPDYVFVSRFPFFIDMVRSIGGIEVRNPVAFADTYLKPKGFRAGRIHLSGYDAMAFARTRHDLIRGDFDRSANQQRVLRGIQAKVRARADRPGFIERGVMNVMEHLYTDLPPAELFRLAQAMAQVEPAKITTCVVQGSIGEAGGASIVRPFTSQARMLGNEARKDATLEHC</sequence>
<dbReference type="EMBL" id="JACKXE010000001">
    <property type="protein sequence ID" value="MBB6629187.1"/>
    <property type="molecule type" value="Genomic_DNA"/>
</dbReference>
<dbReference type="Proteomes" id="UP000523955">
    <property type="component" value="Unassembled WGS sequence"/>
</dbReference>
<name>A0A7X0VCM4_9ACTN</name>
<accession>A0A7X0VCM4</accession>
<gene>
    <name evidence="3" type="ORF">H5V45_17805</name>
</gene>
<evidence type="ECO:0000259" key="2">
    <source>
        <dbReference type="Pfam" id="PF03816"/>
    </source>
</evidence>
<organism evidence="3 4">
    <name type="scientific">Nocardioides luti</name>
    <dbReference type="NCBI Taxonomy" id="2761101"/>
    <lineage>
        <taxon>Bacteria</taxon>
        <taxon>Bacillati</taxon>
        <taxon>Actinomycetota</taxon>
        <taxon>Actinomycetes</taxon>
        <taxon>Propionibacteriales</taxon>
        <taxon>Nocardioidaceae</taxon>
        <taxon>Nocardioides</taxon>
    </lineage>
</organism>
<protein>
    <submittedName>
        <fullName evidence="3">LCP family protein</fullName>
    </submittedName>
</protein>